<organism evidence="2 3">
    <name type="scientific">Hymenoscyphus albidus</name>
    <dbReference type="NCBI Taxonomy" id="595503"/>
    <lineage>
        <taxon>Eukaryota</taxon>
        <taxon>Fungi</taxon>
        <taxon>Dikarya</taxon>
        <taxon>Ascomycota</taxon>
        <taxon>Pezizomycotina</taxon>
        <taxon>Leotiomycetes</taxon>
        <taxon>Helotiales</taxon>
        <taxon>Helotiaceae</taxon>
        <taxon>Hymenoscyphus</taxon>
    </lineage>
</organism>
<dbReference type="OrthoDB" id="62952at2759"/>
<feature type="chain" id="PRO_5040245863" evidence="1">
    <location>
        <begin position="21"/>
        <end position="308"/>
    </location>
</feature>
<sequence length="308" mass="35335">MKTFSLIQVVLALAFASSIANYSSNQITINPIKTTLSLPTAMNVPTASGTRIPFTGQFPTTHFPFSEFPPEIRNLIYKLTFILSRHRSLEYNIPDFLVHGDKKADGVRGGIRWMNVDRFPLLLTCKKIFNEALPMIAAEAYMEIKCYADEYIKRREKKAFATYATLLRTRELCGGVRKVVMNVTPNNWDVDFEEEPTQLPRLAGLLKDYKRLSELTIVIQPSVMVPDNWEALGDFFRMANKKEKGVSLCFELVDDEIDLLQDDPEDVEEIMEERSAAEKIIEEMTERFCGKGAEVWVEWNLKEPVEYI</sequence>
<evidence type="ECO:0000313" key="3">
    <source>
        <dbReference type="Proteomes" id="UP000701801"/>
    </source>
</evidence>
<name>A0A9N9LGH7_9HELO</name>
<protein>
    <submittedName>
        <fullName evidence="2">Uncharacterized protein</fullName>
    </submittedName>
</protein>
<reference evidence="2" key="1">
    <citation type="submission" date="2021-07" db="EMBL/GenBank/DDBJ databases">
        <authorList>
            <person name="Durling M."/>
        </authorList>
    </citation>
    <scope>NUCLEOTIDE SEQUENCE</scope>
</reference>
<feature type="signal peptide" evidence="1">
    <location>
        <begin position="1"/>
        <end position="20"/>
    </location>
</feature>
<dbReference type="Proteomes" id="UP000701801">
    <property type="component" value="Unassembled WGS sequence"/>
</dbReference>
<evidence type="ECO:0000313" key="2">
    <source>
        <dbReference type="EMBL" id="CAG8972172.1"/>
    </source>
</evidence>
<comment type="caution">
    <text evidence="2">The sequence shown here is derived from an EMBL/GenBank/DDBJ whole genome shotgun (WGS) entry which is preliminary data.</text>
</comment>
<gene>
    <name evidence="2" type="ORF">HYALB_00007314</name>
</gene>
<evidence type="ECO:0000256" key="1">
    <source>
        <dbReference type="SAM" id="SignalP"/>
    </source>
</evidence>
<dbReference type="EMBL" id="CAJVRM010000038">
    <property type="protein sequence ID" value="CAG8972172.1"/>
    <property type="molecule type" value="Genomic_DNA"/>
</dbReference>
<accession>A0A9N9LGH7</accession>
<keyword evidence="3" id="KW-1185">Reference proteome</keyword>
<dbReference type="AlphaFoldDB" id="A0A9N9LGH7"/>
<keyword evidence="1" id="KW-0732">Signal</keyword>
<proteinExistence type="predicted"/>